<dbReference type="InterPro" id="IPR034922">
    <property type="entry name" value="REX1-like_exo"/>
</dbReference>
<dbReference type="PANTHER" id="PTHR12801:SF82">
    <property type="entry name" value="RNA EXONUCLEASE 5"/>
    <property type="match status" value="1"/>
</dbReference>
<evidence type="ECO:0000259" key="8">
    <source>
        <dbReference type="SMART" id="SM00479"/>
    </source>
</evidence>
<feature type="compositionally biased region" description="Basic and acidic residues" evidence="7">
    <location>
        <begin position="28"/>
        <end position="50"/>
    </location>
</feature>
<gene>
    <name evidence="9" type="ORF">g.25042</name>
</gene>
<evidence type="ECO:0000256" key="3">
    <source>
        <dbReference type="ARBA" id="ARBA00022722"/>
    </source>
</evidence>
<dbReference type="SMART" id="SM00479">
    <property type="entry name" value="EXOIII"/>
    <property type="match status" value="1"/>
</dbReference>
<dbReference type="CDD" id="cd06145">
    <property type="entry name" value="REX1_like"/>
    <property type="match status" value="1"/>
</dbReference>
<dbReference type="GO" id="GO:0005634">
    <property type="term" value="C:nucleus"/>
    <property type="evidence" value="ECO:0007669"/>
    <property type="project" value="UniProtKB-SubCell"/>
</dbReference>
<evidence type="ECO:0000256" key="6">
    <source>
        <dbReference type="ARBA" id="ARBA00023242"/>
    </source>
</evidence>
<organism evidence="9">
    <name type="scientific">Cuerna arida</name>
    <dbReference type="NCBI Taxonomy" id="1464854"/>
    <lineage>
        <taxon>Eukaryota</taxon>
        <taxon>Metazoa</taxon>
        <taxon>Ecdysozoa</taxon>
        <taxon>Arthropoda</taxon>
        <taxon>Hexapoda</taxon>
        <taxon>Insecta</taxon>
        <taxon>Pterygota</taxon>
        <taxon>Neoptera</taxon>
        <taxon>Paraneoptera</taxon>
        <taxon>Hemiptera</taxon>
        <taxon>Auchenorrhyncha</taxon>
        <taxon>Membracoidea</taxon>
        <taxon>Cicadellidae</taxon>
        <taxon>Cicadellinae</taxon>
        <taxon>Proconiini</taxon>
        <taxon>Cuerna</taxon>
    </lineage>
</organism>
<evidence type="ECO:0000256" key="5">
    <source>
        <dbReference type="ARBA" id="ARBA00022839"/>
    </source>
</evidence>
<protein>
    <recommendedName>
        <fullName evidence="8">Exonuclease domain-containing protein</fullName>
    </recommendedName>
</protein>
<sequence>MHMTAKKKERIERKKKKLAALINIAELNNKDRIEPDSPEMRGAEGDHSVVMEESEDLGSVKKKKSKMSQDKDSLPNDNGGDADSFVSQCNADGDHHSRSHHKSKKKRKSRHHDEEREETEPGRHKFKAKKEELDEWPSLSSTSELNNYRHKRKSTCDLEHHKDRPVKMVKRHSDGSDYSNTGGRQRSFADELESFKKDMERCKKKEQKKQREKNFNHATSKDMVGSKEIQKDVTKCTENSIIADEEMEITELRRLLKERKKQLKEIPMVRLKGVGKEADLALATPRTPILPCDVQSFILVSQLGHDCPRFPRWAELKKFNRINKTVVLVVEGASAYDLYSQESACPTLSKMELRAEMVSPYSYNSSIVEELCAVAITRQQKKNLEKKFGKEICPEALVTDRIIKVLRSAFSITSVPRTQSEEVEQRICVPSTDRFPRTDLLLSAWQLIEEGYPLPYSKELGDRYPDYVMTKDEYTEVTPSSPMWALDCEMCLTRVGNELTRVSVVDESHKTVYESLCLPPNPIINYLTEYSGITPETLKGVTTRLEDIQKDLRALFPSDVILVGQSLGGDLHALKMMHPYVIDTSVIFNLTGNRRFKSKLARLSMEFLNEEIQQRGAEGHDSVEDSLAALKLVQLKLTKSIEYGDAVLSGLRDDTNTSNTSNAANGSTTVYQEHNAEEFDDLKLEVGPMMATSLFKHITMGKRAVAVIAPEEKLAEYSTFVAAAHRENKNLVRTETTSSNAETIDITCRQCRNSNFTLAHVILGDDEDITTIDTWLKRIHDSPPFNSLFIVVLAGSHKSFANGACLATVKKPNLRLKPRKAD</sequence>
<dbReference type="GO" id="GO:0004527">
    <property type="term" value="F:exonuclease activity"/>
    <property type="evidence" value="ECO:0007669"/>
    <property type="project" value="UniProtKB-KW"/>
</dbReference>
<dbReference type="InterPro" id="IPR013520">
    <property type="entry name" value="Ribonucl_H"/>
</dbReference>
<dbReference type="InterPro" id="IPR047021">
    <property type="entry name" value="REXO1/3/4-like"/>
</dbReference>
<keyword evidence="3" id="KW-0540">Nuclease</keyword>
<comment type="similarity">
    <text evidence="2">Belongs to the REXO1/REXO3 family.</text>
</comment>
<dbReference type="Gene3D" id="3.30.420.10">
    <property type="entry name" value="Ribonuclease H-like superfamily/Ribonuclease H"/>
    <property type="match status" value="1"/>
</dbReference>
<reference evidence="9" key="1">
    <citation type="submission" date="2015-11" db="EMBL/GenBank/DDBJ databases">
        <title>De novo transcriptome assembly of four potential Pierce s Disease insect vectors from Arizona vineyards.</title>
        <authorList>
            <person name="Tassone E.E."/>
        </authorList>
    </citation>
    <scope>NUCLEOTIDE SEQUENCE</scope>
</reference>
<proteinExistence type="inferred from homology"/>
<name>A0A1B6GLD9_9HEMI</name>
<dbReference type="InterPro" id="IPR012337">
    <property type="entry name" value="RNaseH-like_sf"/>
</dbReference>
<dbReference type="EMBL" id="GECZ01006512">
    <property type="protein sequence ID" value="JAS63257.1"/>
    <property type="molecule type" value="Transcribed_RNA"/>
</dbReference>
<evidence type="ECO:0000313" key="9">
    <source>
        <dbReference type="EMBL" id="JAS63257.1"/>
    </source>
</evidence>
<evidence type="ECO:0000256" key="4">
    <source>
        <dbReference type="ARBA" id="ARBA00022801"/>
    </source>
</evidence>
<dbReference type="InterPro" id="IPR036397">
    <property type="entry name" value="RNaseH_sf"/>
</dbReference>
<keyword evidence="5" id="KW-0269">Exonuclease</keyword>
<feature type="compositionally biased region" description="Basic and acidic residues" evidence="7">
    <location>
        <begin position="111"/>
        <end position="123"/>
    </location>
</feature>
<feature type="region of interest" description="Disordered" evidence="7">
    <location>
        <begin position="26"/>
        <end position="226"/>
    </location>
</feature>
<feature type="compositionally biased region" description="Basic and acidic residues" evidence="7">
    <location>
        <begin position="187"/>
        <end position="203"/>
    </location>
</feature>
<feature type="compositionally biased region" description="Basic residues" evidence="7">
    <location>
        <begin position="97"/>
        <end position="110"/>
    </location>
</feature>
<keyword evidence="6" id="KW-0539">Nucleus</keyword>
<dbReference type="PANTHER" id="PTHR12801">
    <property type="entry name" value="RNA EXONUCLEASE REXO1 / RECO3 FAMILY MEMBER-RELATED"/>
    <property type="match status" value="1"/>
</dbReference>
<evidence type="ECO:0000256" key="1">
    <source>
        <dbReference type="ARBA" id="ARBA00004123"/>
    </source>
</evidence>
<dbReference type="SUPFAM" id="SSF53098">
    <property type="entry name" value="Ribonuclease H-like"/>
    <property type="match status" value="1"/>
</dbReference>
<dbReference type="GO" id="GO:0003676">
    <property type="term" value="F:nucleic acid binding"/>
    <property type="evidence" value="ECO:0007669"/>
    <property type="project" value="InterPro"/>
</dbReference>
<feature type="compositionally biased region" description="Basic and acidic residues" evidence="7">
    <location>
        <begin position="154"/>
        <end position="175"/>
    </location>
</feature>
<keyword evidence="4" id="KW-0378">Hydrolase</keyword>
<accession>A0A1B6GLD9</accession>
<comment type="subcellular location">
    <subcellularLocation>
        <location evidence="1">Nucleus</location>
    </subcellularLocation>
</comment>
<dbReference type="AlphaFoldDB" id="A0A1B6GLD9"/>
<evidence type="ECO:0000256" key="2">
    <source>
        <dbReference type="ARBA" id="ARBA00006357"/>
    </source>
</evidence>
<feature type="domain" description="Exonuclease" evidence="8">
    <location>
        <begin position="482"/>
        <end position="642"/>
    </location>
</feature>
<dbReference type="FunFam" id="3.30.420.10:FF:000019">
    <property type="entry name" value="RNA exonuclease NEF-sp"/>
    <property type="match status" value="1"/>
</dbReference>
<evidence type="ECO:0000256" key="7">
    <source>
        <dbReference type="SAM" id="MobiDB-lite"/>
    </source>
</evidence>